<dbReference type="InterPro" id="IPR002347">
    <property type="entry name" value="SDR_fam"/>
</dbReference>
<keyword evidence="3" id="KW-1185">Reference proteome</keyword>
<dbReference type="SUPFAM" id="SSF51735">
    <property type="entry name" value="NAD(P)-binding Rossmann-fold domains"/>
    <property type="match status" value="1"/>
</dbReference>
<dbReference type="EMBL" id="NCQP01000002">
    <property type="protein sequence ID" value="OWJ54747.1"/>
    <property type="molecule type" value="Genomic_DNA"/>
</dbReference>
<gene>
    <name evidence="2" type="ORF">Pdsh_03195</name>
</gene>
<comment type="caution">
    <text evidence="2">The sequence shown here is derived from an EMBL/GenBank/DDBJ whole genome shotgun (WGS) entry which is preliminary data.</text>
</comment>
<dbReference type="Proteomes" id="UP000196694">
    <property type="component" value="Unassembled WGS sequence"/>
</dbReference>
<dbReference type="PANTHER" id="PTHR42879">
    <property type="entry name" value="3-OXOACYL-(ACYL-CARRIER-PROTEIN) REDUCTASE"/>
    <property type="match status" value="1"/>
</dbReference>
<evidence type="ECO:0000313" key="3">
    <source>
        <dbReference type="Proteomes" id="UP000196694"/>
    </source>
</evidence>
<name>A0A211YPI9_9CREN</name>
<dbReference type="PRINTS" id="PR00081">
    <property type="entry name" value="GDHRDH"/>
</dbReference>
<dbReference type="NCBIfam" id="NF006213">
    <property type="entry name" value="PRK08340.1"/>
    <property type="match status" value="1"/>
</dbReference>
<accession>A0A211YPI9</accession>
<dbReference type="InterPro" id="IPR050259">
    <property type="entry name" value="SDR"/>
</dbReference>
<sequence>MPNASLRAVGRGSLSASFRLDGLRVLVTASTRGIGFYVARGLAEWGARVAIVGRRRESVARAAEEISKTARVEPIGISVDLRRREDLERLVEEAWSRLGGLDALVFNAGNIGCEPCYLHEAGYEDWLEAAQLHLIAPGYLTSLLLPRFLDQGRGVFIYLSSVTVKEPMSHFVLADTARAGLVQLAKTIARQYGGRGIRANTVLMGSFDTPGARSNIRRLAEMKGVDFEQAWRKWVIEPTPMRRVGEPREIAGLIAFLLSSISSYINGSTIVIDGAMTRCV</sequence>
<proteinExistence type="inferred from homology"/>
<dbReference type="AlphaFoldDB" id="A0A211YPI9"/>
<evidence type="ECO:0000313" key="2">
    <source>
        <dbReference type="EMBL" id="OWJ54747.1"/>
    </source>
</evidence>
<dbReference type="PANTHER" id="PTHR42879:SF5">
    <property type="entry name" value="SHORT-CHAIN ALCOHOL DEHYDROGENASE"/>
    <property type="match status" value="1"/>
</dbReference>
<reference evidence="2 3" key="1">
    <citation type="submission" date="2017-05" db="EMBL/GenBank/DDBJ databases">
        <title>The draft genome of the hyperthermophilic archaeon 'Pyrodictium delaneyi strain Hulk', an iron and nitrate reducer, reveals the capacity for sulfate reduction.</title>
        <authorList>
            <person name="Demey L.M."/>
            <person name="Miller C."/>
            <person name="Manzella M."/>
            <person name="Reguera G."/>
            <person name="Kashefi K."/>
        </authorList>
    </citation>
    <scope>NUCLEOTIDE SEQUENCE [LARGE SCALE GENOMIC DNA]</scope>
    <source>
        <strain evidence="2 3">Hulk</strain>
    </source>
</reference>
<dbReference type="Pfam" id="PF13561">
    <property type="entry name" value="adh_short_C2"/>
    <property type="match status" value="1"/>
</dbReference>
<protein>
    <submittedName>
        <fullName evidence="2">Sugar dehydrogenase</fullName>
    </submittedName>
</protein>
<dbReference type="OrthoDB" id="14863at2157"/>
<dbReference type="Gene3D" id="3.40.50.720">
    <property type="entry name" value="NAD(P)-binding Rossmann-like Domain"/>
    <property type="match status" value="1"/>
</dbReference>
<comment type="similarity">
    <text evidence="1">Belongs to the short-chain dehydrogenases/reductases (SDR) family.</text>
</comment>
<dbReference type="InterPro" id="IPR036291">
    <property type="entry name" value="NAD(P)-bd_dom_sf"/>
</dbReference>
<organism evidence="2 3">
    <name type="scientific">Pyrodictium delaneyi</name>
    <dbReference type="NCBI Taxonomy" id="1273541"/>
    <lineage>
        <taxon>Archaea</taxon>
        <taxon>Thermoproteota</taxon>
        <taxon>Thermoprotei</taxon>
        <taxon>Desulfurococcales</taxon>
        <taxon>Pyrodictiaceae</taxon>
        <taxon>Pyrodictium</taxon>
    </lineage>
</organism>
<dbReference type="CDD" id="cd05344">
    <property type="entry name" value="BKR_like_SDR_like"/>
    <property type="match status" value="1"/>
</dbReference>
<evidence type="ECO:0000256" key="1">
    <source>
        <dbReference type="ARBA" id="ARBA00006484"/>
    </source>
</evidence>